<dbReference type="EMBL" id="ACHR03000026">
    <property type="protein sequence ID" value="KAE8637477.1"/>
    <property type="molecule type" value="Genomic_DNA"/>
</dbReference>
<proteinExistence type="predicted"/>
<accession>A0ACB6HC17</accession>
<comment type="caution">
    <text evidence="1">The sequence shown here is derived from an EMBL/GenBank/DDBJ whole genome shotgun (WGS) entry which is preliminary data.</text>
</comment>
<reference evidence="1 2" key="4">
    <citation type="journal article" date="2011" name="BMC Genomics">
        <title>RNA-Seq improves annotation of protein-coding genes in the cucumber genome.</title>
        <authorList>
            <person name="Li Z."/>
            <person name="Zhang Z."/>
            <person name="Yan P."/>
            <person name="Huang S."/>
            <person name="Fei Z."/>
            <person name="Lin K."/>
        </authorList>
    </citation>
    <scope>NUCLEOTIDE SEQUENCE [LARGE SCALE GENOMIC DNA]</scope>
    <source>
        <strain evidence="2">cv. 9930</strain>
        <tissue evidence="1">Leaf</tissue>
    </source>
</reference>
<feature type="non-terminal residue" evidence="1">
    <location>
        <position position="1"/>
    </location>
</feature>
<dbReference type="Proteomes" id="UP000029981">
    <property type="component" value="Unassembled WGS sequence"/>
</dbReference>
<feature type="non-terminal residue" evidence="1">
    <location>
        <position position="39"/>
    </location>
</feature>
<reference evidence="1 2" key="2">
    <citation type="journal article" date="2009" name="PLoS ONE">
        <title>An integrated genetic and cytogenetic map of the cucumber genome.</title>
        <authorList>
            <person name="Ren Y."/>
            <person name="Zhang Z."/>
            <person name="Liu J."/>
            <person name="Staub J.E."/>
            <person name="Han Y."/>
            <person name="Cheng Z."/>
            <person name="Li X."/>
            <person name="Lu J."/>
            <person name="Miao H."/>
            <person name="Kang H."/>
            <person name="Xie B."/>
            <person name="Gu X."/>
            <person name="Wang X."/>
            <person name="Du Y."/>
            <person name="Jin W."/>
            <person name="Huang S."/>
        </authorList>
    </citation>
    <scope>NUCLEOTIDE SEQUENCE [LARGE SCALE GENOMIC DNA]</scope>
    <source>
        <strain evidence="2">cv. 9930</strain>
        <tissue evidence="1">Leaf</tissue>
    </source>
</reference>
<reference evidence="1 2" key="1">
    <citation type="journal article" date="2009" name="Nat. Genet.">
        <title>The genome of the cucumber, Cucumis sativus L.</title>
        <authorList>
            <person name="Huang S."/>
            <person name="Li R."/>
            <person name="Zhang Z."/>
            <person name="Li L."/>
            <person name="Gu X."/>
            <person name="Fan W."/>
            <person name="Lucas W.J."/>
            <person name="Wang X."/>
            <person name="Xie B."/>
            <person name="Ni P."/>
            <person name="Ren Y."/>
            <person name="Zhu H."/>
            <person name="Li J."/>
            <person name="Lin K."/>
            <person name="Jin W."/>
            <person name="Fei Z."/>
            <person name="Li G."/>
            <person name="Staub J."/>
            <person name="Kilian A."/>
            <person name="van der Vossen E.A."/>
            <person name="Wu Y."/>
            <person name="Guo J."/>
            <person name="He J."/>
            <person name="Jia Z."/>
            <person name="Ren Y."/>
            <person name="Tian G."/>
            <person name="Lu Y."/>
            <person name="Ruan J."/>
            <person name="Qian W."/>
            <person name="Wang M."/>
            <person name="Huang Q."/>
            <person name="Li B."/>
            <person name="Xuan Z."/>
            <person name="Cao J."/>
            <person name="Asan"/>
            <person name="Wu Z."/>
            <person name="Zhang J."/>
            <person name="Cai Q."/>
            <person name="Bai Y."/>
            <person name="Zhao B."/>
            <person name="Han Y."/>
            <person name="Li Y."/>
            <person name="Li X."/>
            <person name="Wang S."/>
            <person name="Shi Q."/>
            <person name="Liu S."/>
            <person name="Cho W.K."/>
            <person name="Kim J.Y."/>
            <person name="Xu Y."/>
            <person name="Heller-Uszynska K."/>
            <person name="Miao H."/>
            <person name="Cheng Z."/>
            <person name="Zhang S."/>
            <person name="Wu J."/>
            <person name="Yang Y."/>
            <person name="Kang H."/>
            <person name="Li M."/>
            <person name="Liang H."/>
            <person name="Ren X."/>
            <person name="Shi Z."/>
            <person name="Wen M."/>
            <person name="Jian M."/>
            <person name="Yang H."/>
            <person name="Zhang G."/>
            <person name="Yang Z."/>
            <person name="Chen R."/>
            <person name="Liu S."/>
            <person name="Li J."/>
            <person name="Ma L."/>
            <person name="Liu H."/>
            <person name="Zhou Y."/>
            <person name="Zhao J."/>
            <person name="Fang X."/>
            <person name="Li G."/>
            <person name="Fang L."/>
            <person name="Li Y."/>
            <person name="Liu D."/>
            <person name="Zheng H."/>
            <person name="Zhang Y."/>
            <person name="Qin N."/>
            <person name="Li Z."/>
            <person name="Yang G."/>
            <person name="Yang S."/>
            <person name="Bolund L."/>
            <person name="Kristiansen K."/>
            <person name="Zheng H."/>
            <person name="Li S."/>
            <person name="Zhang X."/>
            <person name="Yang H."/>
            <person name="Wang J."/>
            <person name="Sun R."/>
            <person name="Zhang B."/>
            <person name="Jiang S."/>
            <person name="Wang J."/>
            <person name="Du Y."/>
            <person name="Li S."/>
        </authorList>
    </citation>
    <scope>NUCLEOTIDE SEQUENCE [LARGE SCALE GENOMIC DNA]</scope>
    <source>
        <strain evidence="2">cv. 9930</strain>
        <tissue evidence="1">Leaf</tissue>
    </source>
</reference>
<gene>
    <name evidence="1" type="ORF">Csa_023905</name>
</gene>
<evidence type="ECO:0000313" key="2">
    <source>
        <dbReference type="Proteomes" id="UP000029981"/>
    </source>
</evidence>
<sequence length="39" mass="4761">LHTFLMSLPQLRTCWSRQLRFKIRSHLERLAAIKVLSFY</sequence>
<organism evidence="1 2">
    <name type="scientific">Cucumis sativus</name>
    <name type="common">Cucumber</name>
    <dbReference type="NCBI Taxonomy" id="3659"/>
    <lineage>
        <taxon>Eukaryota</taxon>
        <taxon>Viridiplantae</taxon>
        <taxon>Streptophyta</taxon>
        <taxon>Embryophyta</taxon>
        <taxon>Tracheophyta</taxon>
        <taxon>Spermatophyta</taxon>
        <taxon>Magnoliopsida</taxon>
        <taxon>eudicotyledons</taxon>
        <taxon>Gunneridae</taxon>
        <taxon>Pentapetalae</taxon>
        <taxon>rosids</taxon>
        <taxon>fabids</taxon>
        <taxon>Cucurbitales</taxon>
        <taxon>Cucurbitaceae</taxon>
        <taxon>Benincaseae</taxon>
        <taxon>Cucumis</taxon>
    </lineage>
</organism>
<reference evidence="1 2" key="3">
    <citation type="journal article" date="2010" name="BMC Genomics">
        <title>Transcriptome sequencing and comparative analysis of cucumber flowers with different sex types.</title>
        <authorList>
            <person name="Guo S."/>
            <person name="Zheng Y."/>
            <person name="Joung J.G."/>
            <person name="Liu S."/>
            <person name="Zhang Z."/>
            <person name="Crasta O.R."/>
            <person name="Sobral B.W."/>
            <person name="Xu Y."/>
            <person name="Huang S."/>
            <person name="Fei Z."/>
        </authorList>
    </citation>
    <scope>NUCLEOTIDE SEQUENCE [LARGE SCALE GENOMIC DNA]</scope>
    <source>
        <strain evidence="2">cv. 9930</strain>
        <tissue evidence="1">Leaf</tissue>
    </source>
</reference>
<protein>
    <submittedName>
        <fullName evidence="1">Uncharacterized protein</fullName>
    </submittedName>
</protein>
<name>A0ACB6HC17_CUCSA</name>
<reference evidence="1 2" key="5">
    <citation type="journal article" date="2019" name="Gigascience">
        <title>A chromosome-scale genome assembly of cucumber (Cucumis sativus L.).</title>
        <authorList>
            <person name="Li Q."/>
            <person name="Li H."/>
            <person name="Huang W."/>
            <person name="Xu Y."/>
            <person name="Zhou Q."/>
            <person name="Wang S."/>
            <person name="Ruan J."/>
            <person name="Huang S."/>
            <person name="Zhang Z."/>
        </authorList>
    </citation>
    <scope>NUCLEOTIDE SEQUENCE [LARGE SCALE GENOMIC DNA]</scope>
    <source>
        <strain evidence="2">cv. 9930</strain>
        <tissue evidence="1">Leaf</tissue>
    </source>
</reference>
<keyword evidence="2" id="KW-1185">Reference proteome</keyword>
<evidence type="ECO:0000313" key="1">
    <source>
        <dbReference type="EMBL" id="KAE8637477.1"/>
    </source>
</evidence>